<evidence type="ECO:0000256" key="1">
    <source>
        <dbReference type="SAM" id="MobiDB-lite"/>
    </source>
</evidence>
<evidence type="ECO:0000259" key="2">
    <source>
        <dbReference type="PROSITE" id="PS50222"/>
    </source>
</evidence>
<dbReference type="EMBL" id="JACAZH010000001">
    <property type="protein sequence ID" value="KAF7377720.1"/>
    <property type="molecule type" value="Genomic_DNA"/>
</dbReference>
<organism evidence="3 4">
    <name type="scientific">Mycena sanguinolenta</name>
    <dbReference type="NCBI Taxonomy" id="230812"/>
    <lineage>
        <taxon>Eukaryota</taxon>
        <taxon>Fungi</taxon>
        <taxon>Dikarya</taxon>
        <taxon>Basidiomycota</taxon>
        <taxon>Agaricomycotina</taxon>
        <taxon>Agaricomycetes</taxon>
        <taxon>Agaricomycetidae</taxon>
        <taxon>Agaricales</taxon>
        <taxon>Marasmiineae</taxon>
        <taxon>Mycenaceae</taxon>
        <taxon>Mycena</taxon>
    </lineage>
</organism>
<name>A0A8H6ZLK7_9AGAR</name>
<gene>
    <name evidence="3" type="ORF">MSAN_00195000</name>
</gene>
<keyword evidence="4" id="KW-1185">Reference proteome</keyword>
<evidence type="ECO:0000313" key="3">
    <source>
        <dbReference type="EMBL" id="KAF7377720.1"/>
    </source>
</evidence>
<protein>
    <recommendedName>
        <fullName evidence="2">EF-hand domain-containing protein</fullName>
    </recommendedName>
</protein>
<dbReference type="InterPro" id="IPR002048">
    <property type="entry name" value="EF_hand_dom"/>
</dbReference>
<feature type="region of interest" description="Disordered" evidence="1">
    <location>
        <begin position="38"/>
        <end position="62"/>
    </location>
</feature>
<accession>A0A8H6ZLK7</accession>
<feature type="compositionally biased region" description="Basic and acidic residues" evidence="1">
    <location>
        <begin position="48"/>
        <end position="58"/>
    </location>
</feature>
<feature type="domain" description="EF-hand" evidence="2">
    <location>
        <begin position="90"/>
        <end position="125"/>
    </location>
</feature>
<reference evidence="3" key="1">
    <citation type="submission" date="2020-05" db="EMBL/GenBank/DDBJ databases">
        <title>Mycena genomes resolve the evolution of fungal bioluminescence.</title>
        <authorList>
            <person name="Tsai I.J."/>
        </authorList>
    </citation>
    <scope>NUCLEOTIDE SEQUENCE</scope>
    <source>
        <strain evidence="3">160909Yilan</strain>
    </source>
</reference>
<dbReference type="OrthoDB" id="3084947at2759"/>
<dbReference type="PROSITE" id="PS50222">
    <property type="entry name" value="EF_HAND_2"/>
    <property type="match status" value="1"/>
</dbReference>
<dbReference type="AlphaFoldDB" id="A0A8H6ZLK7"/>
<dbReference type="GO" id="GO:0005509">
    <property type="term" value="F:calcium ion binding"/>
    <property type="evidence" value="ECO:0007669"/>
    <property type="project" value="InterPro"/>
</dbReference>
<proteinExistence type="predicted"/>
<dbReference type="Proteomes" id="UP000623467">
    <property type="component" value="Unassembled WGS sequence"/>
</dbReference>
<sequence>MYKNDMIKRTHVPGVPFPSASASNMDVLRYASELLAPRRPGEPAVRQRTAEDRAKDPAGADNTRATLAQMLCITRMQAEGDTVAGAGLDDQWDQLRALWKIVDPKGEGSLDVEDLSEADRNIILHTASDVANEDAPAESPH</sequence>
<comment type="caution">
    <text evidence="3">The sequence shown here is derived from an EMBL/GenBank/DDBJ whole genome shotgun (WGS) entry which is preliminary data.</text>
</comment>
<evidence type="ECO:0000313" key="4">
    <source>
        <dbReference type="Proteomes" id="UP000623467"/>
    </source>
</evidence>